<dbReference type="InterPro" id="IPR050327">
    <property type="entry name" value="Proton-linked_MCT"/>
</dbReference>
<feature type="transmembrane region" description="Helical" evidence="6">
    <location>
        <begin position="229"/>
        <end position="247"/>
    </location>
</feature>
<dbReference type="EMBL" id="CACRSL010000003">
    <property type="protein sequence ID" value="VYT18837.1"/>
    <property type="molecule type" value="Genomic_DNA"/>
</dbReference>
<evidence type="ECO:0000256" key="5">
    <source>
        <dbReference type="ARBA" id="ARBA00023136"/>
    </source>
</evidence>
<feature type="transmembrane region" description="Helical" evidence="6">
    <location>
        <begin position="351"/>
        <end position="375"/>
    </location>
</feature>
<keyword evidence="2" id="KW-0813">Transport</keyword>
<sequence>MSSKYQGKVFYGWWIVAAGFLIMGAAYGIVTNCVGLFVKPVTENMGFTRQAFSMNQTLVSFAMMAIPLLSGKIFGRFNVKTVMRLCTVTLVLAYGAYSLCTSLPMFYGCSVVVGLSLGGVTSVPLSLLISNWFHERRGLAIGVAFMGSGVGGMVFNPIVSSLLQNMGWRVTYQVMALAVGLLVAPMTFFVIRQDPEEMGLTPLGNGRVLSEGPVGDGMLFRDAKKTARFYLLCLCTVVASMAGSVLMQNNAPYLTDIGYSLAVAATFTAVCQGSLAAGKMLLGQLYDKVGTRRATFISNGATALGLCTMLVASFSPALIPIVLCQGLGCAFGTVAHPIITQAIFGLKDYSTIYGIISAMGSLGGALAPVFAASVYDATGSYKGAFLAMAVALVAINVVYGRICPKEKKEPQEIQ</sequence>
<evidence type="ECO:0000256" key="2">
    <source>
        <dbReference type="ARBA" id="ARBA00022448"/>
    </source>
</evidence>
<feature type="transmembrane region" description="Helical" evidence="6">
    <location>
        <begin position="294"/>
        <end position="312"/>
    </location>
</feature>
<accession>A0A6N2UNF3</accession>
<feature type="transmembrane region" description="Helical" evidence="6">
    <location>
        <begin position="259"/>
        <end position="282"/>
    </location>
</feature>
<feature type="transmembrane region" description="Helical" evidence="6">
    <location>
        <begin position="12"/>
        <end position="38"/>
    </location>
</feature>
<comment type="subcellular location">
    <subcellularLocation>
        <location evidence="1">Cell membrane</location>
        <topology evidence="1">Multi-pass membrane protein</topology>
    </subcellularLocation>
</comment>
<organism evidence="8">
    <name type="scientific">uncultured Anaerotruncus sp</name>
    <dbReference type="NCBI Taxonomy" id="905011"/>
    <lineage>
        <taxon>Bacteria</taxon>
        <taxon>Bacillati</taxon>
        <taxon>Bacillota</taxon>
        <taxon>Clostridia</taxon>
        <taxon>Eubacteriales</taxon>
        <taxon>Oscillospiraceae</taxon>
        <taxon>Anaerotruncus</taxon>
        <taxon>environmental samples</taxon>
    </lineage>
</organism>
<dbReference type="PANTHER" id="PTHR11360">
    <property type="entry name" value="MONOCARBOXYLATE TRANSPORTER"/>
    <property type="match status" value="1"/>
</dbReference>
<feature type="transmembrane region" description="Helical" evidence="6">
    <location>
        <begin position="105"/>
        <end position="127"/>
    </location>
</feature>
<dbReference type="Gene3D" id="1.20.1250.20">
    <property type="entry name" value="MFS general substrate transporter like domains"/>
    <property type="match status" value="2"/>
</dbReference>
<keyword evidence="4 6" id="KW-1133">Transmembrane helix</keyword>
<feature type="transmembrane region" description="Helical" evidence="6">
    <location>
        <begin position="318"/>
        <end position="339"/>
    </location>
</feature>
<reference evidence="8" key="1">
    <citation type="submission" date="2019-11" db="EMBL/GenBank/DDBJ databases">
        <authorList>
            <person name="Feng L."/>
        </authorList>
    </citation>
    <scope>NUCLEOTIDE SEQUENCE</scope>
    <source>
        <strain evidence="8">AundefinedLFYP135</strain>
    </source>
</reference>
<dbReference type="GO" id="GO:0005886">
    <property type="term" value="C:plasma membrane"/>
    <property type="evidence" value="ECO:0007669"/>
    <property type="project" value="UniProtKB-SubCell"/>
</dbReference>
<dbReference type="InterPro" id="IPR011701">
    <property type="entry name" value="MFS"/>
</dbReference>
<evidence type="ECO:0000256" key="3">
    <source>
        <dbReference type="ARBA" id="ARBA00022692"/>
    </source>
</evidence>
<name>A0A6N2UNF3_9FIRM</name>
<feature type="domain" description="Major facilitator superfamily (MFS) profile" evidence="7">
    <location>
        <begin position="12"/>
        <end position="407"/>
    </location>
</feature>
<dbReference type="SUPFAM" id="SSF103473">
    <property type="entry name" value="MFS general substrate transporter"/>
    <property type="match status" value="1"/>
</dbReference>
<dbReference type="GO" id="GO:0022857">
    <property type="term" value="F:transmembrane transporter activity"/>
    <property type="evidence" value="ECO:0007669"/>
    <property type="project" value="InterPro"/>
</dbReference>
<evidence type="ECO:0000256" key="6">
    <source>
        <dbReference type="SAM" id="Phobius"/>
    </source>
</evidence>
<evidence type="ECO:0000256" key="4">
    <source>
        <dbReference type="ARBA" id="ARBA00022989"/>
    </source>
</evidence>
<keyword evidence="3 6" id="KW-0812">Transmembrane</keyword>
<feature type="transmembrane region" description="Helical" evidence="6">
    <location>
        <begin position="58"/>
        <end position="75"/>
    </location>
</feature>
<dbReference type="InterPro" id="IPR036259">
    <property type="entry name" value="MFS_trans_sf"/>
</dbReference>
<keyword evidence="5 6" id="KW-0472">Membrane</keyword>
<gene>
    <name evidence="8" type="primary">yhjX_2</name>
    <name evidence="8" type="ORF">AULFYP135_02025</name>
</gene>
<feature type="transmembrane region" description="Helical" evidence="6">
    <location>
        <begin position="82"/>
        <end position="99"/>
    </location>
</feature>
<evidence type="ECO:0000313" key="8">
    <source>
        <dbReference type="EMBL" id="VYT18837.1"/>
    </source>
</evidence>
<feature type="transmembrane region" description="Helical" evidence="6">
    <location>
        <begin position="139"/>
        <end position="158"/>
    </location>
</feature>
<evidence type="ECO:0000256" key="1">
    <source>
        <dbReference type="ARBA" id="ARBA00004651"/>
    </source>
</evidence>
<evidence type="ECO:0000259" key="7">
    <source>
        <dbReference type="PROSITE" id="PS50850"/>
    </source>
</evidence>
<protein>
    <submittedName>
        <fullName evidence="8">Putative MFS-type transporter YhjX</fullName>
    </submittedName>
</protein>
<dbReference type="Pfam" id="PF07690">
    <property type="entry name" value="MFS_1"/>
    <property type="match status" value="1"/>
</dbReference>
<feature type="transmembrane region" description="Helical" evidence="6">
    <location>
        <begin position="381"/>
        <end position="399"/>
    </location>
</feature>
<dbReference type="AlphaFoldDB" id="A0A6N2UNF3"/>
<proteinExistence type="predicted"/>
<dbReference type="PANTHER" id="PTHR11360:SF290">
    <property type="entry name" value="MONOCARBOXYLATE MFS PERMEASE"/>
    <property type="match status" value="1"/>
</dbReference>
<feature type="transmembrane region" description="Helical" evidence="6">
    <location>
        <begin position="170"/>
        <end position="191"/>
    </location>
</feature>
<dbReference type="PROSITE" id="PS50850">
    <property type="entry name" value="MFS"/>
    <property type="match status" value="1"/>
</dbReference>
<dbReference type="InterPro" id="IPR020846">
    <property type="entry name" value="MFS_dom"/>
</dbReference>